<proteinExistence type="predicted"/>
<organism evidence="1 2">
    <name type="scientific">Bacillus pumilus</name>
    <name type="common">Bacillus mesentericus</name>
    <dbReference type="NCBI Taxonomy" id="1408"/>
    <lineage>
        <taxon>Bacteria</taxon>
        <taxon>Bacillati</taxon>
        <taxon>Bacillota</taxon>
        <taxon>Bacilli</taxon>
        <taxon>Bacillales</taxon>
        <taxon>Bacillaceae</taxon>
        <taxon>Bacillus</taxon>
    </lineage>
</organism>
<evidence type="ECO:0000313" key="1">
    <source>
        <dbReference type="EMBL" id="AVM24916.1"/>
    </source>
</evidence>
<gene>
    <name evidence="1" type="ORF">C5695_14085</name>
</gene>
<accession>A0AAD0MNM6</accession>
<sequence>MRIGSVLSSERKPCVVCNRKTGAYKIYEQSNMQLKIPLCDTDERTCFDKVDVKDTATLFLKVIKKDIQEDAK</sequence>
<protein>
    <submittedName>
        <fullName evidence="1">Uncharacterized protein</fullName>
    </submittedName>
</protein>
<dbReference type="AlphaFoldDB" id="A0AAD0MNM6"/>
<dbReference type="EMBL" id="CP027116">
    <property type="protein sequence ID" value="AVM24916.1"/>
    <property type="molecule type" value="Genomic_DNA"/>
</dbReference>
<reference evidence="1 2" key="1">
    <citation type="submission" date="2018-02" db="EMBL/GenBank/DDBJ databases">
        <title>The complete genome of two Bacillus pumilus strains from Cuatro Cienegas, Coahuila, Mexico.</title>
        <authorList>
            <person name="Zarza E."/>
            <person name="Alcaraz L.D."/>
            <person name="Aguilar-Salinas B."/>
            <person name="Islas A."/>
            <person name="Olmedo-Alvarez G."/>
        </authorList>
    </citation>
    <scope>NUCLEOTIDE SEQUENCE [LARGE SCALE GENOMIC DNA]</scope>
    <source>
        <strain evidence="1 2">145</strain>
    </source>
</reference>
<evidence type="ECO:0000313" key="2">
    <source>
        <dbReference type="Proteomes" id="UP000264960"/>
    </source>
</evidence>
<name>A0AAD0MNM6_BACPU</name>
<dbReference type="Proteomes" id="UP000264960">
    <property type="component" value="Chromosome"/>
</dbReference>